<dbReference type="InterPro" id="IPR011010">
    <property type="entry name" value="DNA_brk_join_enz"/>
</dbReference>
<dbReference type="GO" id="GO:0003677">
    <property type="term" value="F:DNA binding"/>
    <property type="evidence" value="ECO:0007669"/>
    <property type="project" value="UniProtKB-UniRule"/>
</dbReference>
<comment type="function">
    <text evidence="9">Site-specific tyrosine recombinase, which acts by catalyzing the cutting and rejoining of the recombining DNA molecules. The XerC-XerD complex is essential to convert dimers of the bacterial chromosome into monomers to permit their segregation at cell division. It also contributes to the segregational stability of plasmids.</text>
</comment>
<dbReference type="HAMAP" id="MF_01808">
    <property type="entry name" value="Recomb_XerC_XerD"/>
    <property type="match status" value="1"/>
</dbReference>
<dbReference type="GO" id="GO:0009037">
    <property type="term" value="F:tyrosine-based site-specific recombinase activity"/>
    <property type="evidence" value="ECO:0007669"/>
    <property type="project" value="UniProtKB-UniRule"/>
</dbReference>
<organism evidence="13 14">
    <name type="scientific">Desulfonatronum thiosulfatophilum</name>
    <dbReference type="NCBI Taxonomy" id="617002"/>
    <lineage>
        <taxon>Bacteria</taxon>
        <taxon>Pseudomonadati</taxon>
        <taxon>Thermodesulfobacteriota</taxon>
        <taxon>Desulfovibrionia</taxon>
        <taxon>Desulfovibrionales</taxon>
        <taxon>Desulfonatronaceae</taxon>
        <taxon>Desulfonatronum</taxon>
    </lineage>
</organism>
<dbReference type="Gene3D" id="1.10.443.10">
    <property type="entry name" value="Intergrase catalytic core"/>
    <property type="match status" value="1"/>
</dbReference>
<dbReference type="InterPro" id="IPR004107">
    <property type="entry name" value="Integrase_SAM-like_N"/>
</dbReference>
<dbReference type="Gene3D" id="1.10.150.130">
    <property type="match status" value="1"/>
</dbReference>
<dbReference type="Pfam" id="PF00589">
    <property type="entry name" value="Phage_integrase"/>
    <property type="match status" value="1"/>
</dbReference>
<dbReference type="GO" id="GO:0007059">
    <property type="term" value="P:chromosome segregation"/>
    <property type="evidence" value="ECO:0007669"/>
    <property type="project" value="UniProtKB-UniRule"/>
</dbReference>
<feature type="active site" description="O-(3'-phospho-DNA)-tyrosine intermediate" evidence="9">
    <location>
        <position position="286"/>
    </location>
</feature>
<evidence type="ECO:0000256" key="10">
    <source>
        <dbReference type="SAM" id="MobiDB-lite"/>
    </source>
</evidence>
<dbReference type="InterPro" id="IPR002104">
    <property type="entry name" value="Integrase_catalytic"/>
</dbReference>
<reference evidence="13 14" key="1">
    <citation type="submission" date="2016-10" db="EMBL/GenBank/DDBJ databases">
        <authorList>
            <person name="de Groot N.N."/>
        </authorList>
    </citation>
    <scope>NUCLEOTIDE SEQUENCE [LARGE SCALE GENOMIC DNA]</scope>
    <source>
        <strain evidence="13 14">ASO4-2</strain>
    </source>
</reference>
<dbReference type="PANTHER" id="PTHR30349">
    <property type="entry name" value="PHAGE INTEGRASE-RELATED"/>
    <property type="match status" value="1"/>
</dbReference>
<dbReference type="PROSITE" id="PS51900">
    <property type="entry name" value="CB"/>
    <property type="match status" value="1"/>
</dbReference>
<keyword evidence="8 9" id="KW-0131">Cell cycle</keyword>
<keyword evidence="7 9" id="KW-0233">DNA recombination</keyword>
<dbReference type="STRING" id="617002.SAMN05660653_02440"/>
<dbReference type="InterPro" id="IPR050090">
    <property type="entry name" value="Tyrosine_recombinase_XerCD"/>
</dbReference>
<dbReference type="SUPFAM" id="SSF56349">
    <property type="entry name" value="DNA breaking-rejoining enzymes"/>
    <property type="match status" value="1"/>
</dbReference>
<proteinExistence type="inferred from homology"/>
<keyword evidence="4 9" id="KW-0159">Chromosome partition</keyword>
<dbReference type="EMBL" id="FMXO01000014">
    <property type="protein sequence ID" value="SDB49753.1"/>
    <property type="molecule type" value="Genomic_DNA"/>
</dbReference>
<evidence type="ECO:0000313" key="13">
    <source>
        <dbReference type="EMBL" id="SDB49753.1"/>
    </source>
</evidence>
<evidence type="ECO:0000259" key="11">
    <source>
        <dbReference type="PROSITE" id="PS51898"/>
    </source>
</evidence>
<keyword evidence="2 9" id="KW-0963">Cytoplasm</keyword>
<keyword evidence="3 9" id="KW-0132">Cell division</keyword>
<keyword evidence="6 9" id="KW-0238">DNA-binding</keyword>
<evidence type="ECO:0000256" key="3">
    <source>
        <dbReference type="ARBA" id="ARBA00022618"/>
    </source>
</evidence>
<sequence>MSWTADSPELSARGRMFMAHLGVEKGYAQATIDAYGLDLLQFERFIRDKGLDPDNPKSISRDHVRGYLAELHRKGIKRSSVARKLAGLRSYFRFLIRQDILQSNPCASIANPKQDVRHPTTLNVDQALQLMEASRKPDPRSLRDMALVELLYGSGLRISEALGLDLYDMDLKQGLVRVMGKGSRERLAPMTPDSVQRMRSYLEHRGAFSPQPEERAVFLGLRGGRLNRREGDRILNKAAKSAGISQHISPHVLRHSFATHLLESGADLRSVQELLGHARLSTTQRYTHLDLARVVRIYDQAHPLAVTQKTRERTKTAAEPLADSPENVRKQGQLVNPDPADEGTHG</sequence>
<dbReference type="OrthoDB" id="9801717at2"/>
<evidence type="ECO:0000256" key="8">
    <source>
        <dbReference type="ARBA" id="ARBA00023306"/>
    </source>
</evidence>
<dbReference type="InterPro" id="IPR013762">
    <property type="entry name" value="Integrase-like_cat_sf"/>
</dbReference>
<feature type="active site" evidence="9">
    <location>
        <position position="157"/>
    </location>
</feature>
<dbReference type="PANTHER" id="PTHR30349:SF41">
    <property type="entry name" value="INTEGRASE_RECOMBINASE PROTEIN MJ0367-RELATED"/>
    <property type="match status" value="1"/>
</dbReference>
<dbReference type="GO" id="GO:0005737">
    <property type="term" value="C:cytoplasm"/>
    <property type="evidence" value="ECO:0007669"/>
    <property type="project" value="UniProtKB-SubCell"/>
</dbReference>
<dbReference type="InterPro" id="IPR023009">
    <property type="entry name" value="Tyrosine_recombinase_XerC/XerD"/>
</dbReference>
<evidence type="ECO:0000256" key="7">
    <source>
        <dbReference type="ARBA" id="ARBA00023172"/>
    </source>
</evidence>
<dbReference type="InterPro" id="IPR044068">
    <property type="entry name" value="CB"/>
</dbReference>
<feature type="active site" evidence="9">
    <location>
        <position position="251"/>
    </location>
</feature>
<dbReference type="PROSITE" id="PS51898">
    <property type="entry name" value="TYR_RECOMBINASE"/>
    <property type="match status" value="1"/>
</dbReference>
<evidence type="ECO:0000256" key="1">
    <source>
        <dbReference type="ARBA" id="ARBA00004496"/>
    </source>
</evidence>
<dbReference type="RefSeq" id="WP_092122103.1">
    <property type="nucleotide sequence ID" value="NZ_FMXO01000014.1"/>
</dbReference>
<feature type="active site" evidence="9">
    <location>
        <position position="277"/>
    </location>
</feature>
<evidence type="ECO:0000256" key="2">
    <source>
        <dbReference type="ARBA" id="ARBA00022490"/>
    </source>
</evidence>
<evidence type="ECO:0000256" key="4">
    <source>
        <dbReference type="ARBA" id="ARBA00022829"/>
    </source>
</evidence>
<dbReference type="AlphaFoldDB" id="A0A1G6DX72"/>
<name>A0A1G6DX72_9BACT</name>
<keyword evidence="14" id="KW-1185">Reference proteome</keyword>
<evidence type="ECO:0000259" key="12">
    <source>
        <dbReference type="PROSITE" id="PS51900"/>
    </source>
</evidence>
<feature type="region of interest" description="Disordered" evidence="10">
    <location>
        <begin position="308"/>
        <end position="346"/>
    </location>
</feature>
<gene>
    <name evidence="9" type="primary">xerC</name>
    <name evidence="13" type="ORF">SAMN05660653_02440</name>
</gene>
<keyword evidence="5 9" id="KW-0229">DNA integration</keyword>
<dbReference type="GO" id="GO:0006313">
    <property type="term" value="P:DNA transposition"/>
    <property type="evidence" value="ECO:0007669"/>
    <property type="project" value="UniProtKB-UniRule"/>
</dbReference>
<dbReference type="NCBIfam" id="NF001399">
    <property type="entry name" value="PRK00283.1"/>
    <property type="match status" value="1"/>
</dbReference>
<dbReference type="GO" id="GO:0051301">
    <property type="term" value="P:cell division"/>
    <property type="evidence" value="ECO:0007669"/>
    <property type="project" value="UniProtKB-KW"/>
</dbReference>
<accession>A0A1G6DX72</accession>
<evidence type="ECO:0000256" key="9">
    <source>
        <dbReference type="HAMAP-Rule" id="MF_01808"/>
    </source>
</evidence>
<dbReference type="InterPro" id="IPR010998">
    <property type="entry name" value="Integrase_recombinase_N"/>
</dbReference>
<evidence type="ECO:0000313" key="14">
    <source>
        <dbReference type="Proteomes" id="UP000198771"/>
    </source>
</evidence>
<dbReference type="CDD" id="cd00798">
    <property type="entry name" value="INT_XerDC_C"/>
    <property type="match status" value="1"/>
</dbReference>
<feature type="active site" evidence="9">
    <location>
        <position position="181"/>
    </location>
</feature>
<protein>
    <recommendedName>
        <fullName evidence="9">Tyrosine recombinase XerC</fullName>
    </recommendedName>
</protein>
<evidence type="ECO:0000256" key="5">
    <source>
        <dbReference type="ARBA" id="ARBA00022908"/>
    </source>
</evidence>
<evidence type="ECO:0000256" key="6">
    <source>
        <dbReference type="ARBA" id="ARBA00023125"/>
    </source>
</evidence>
<feature type="domain" description="Core-binding (CB)" evidence="12">
    <location>
        <begin position="8"/>
        <end position="96"/>
    </location>
</feature>
<comment type="subcellular location">
    <subcellularLocation>
        <location evidence="1 9">Cytoplasm</location>
    </subcellularLocation>
</comment>
<dbReference type="Pfam" id="PF02899">
    <property type="entry name" value="Phage_int_SAM_1"/>
    <property type="match status" value="1"/>
</dbReference>
<comment type="similarity">
    <text evidence="9">Belongs to the 'phage' integrase family. XerC subfamily.</text>
</comment>
<dbReference type="Proteomes" id="UP000198771">
    <property type="component" value="Unassembled WGS sequence"/>
</dbReference>
<comment type="subunit">
    <text evidence="9">Forms a cyclic heterotetrameric complex composed of two molecules of XerC and two molecules of XerD.</text>
</comment>
<feature type="domain" description="Tyr recombinase" evidence="11">
    <location>
        <begin position="117"/>
        <end position="299"/>
    </location>
</feature>
<feature type="active site" evidence="9">
    <location>
        <position position="254"/>
    </location>
</feature>